<dbReference type="FunFam" id="3.40.250.10:FF:000001">
    <property type="entry name" value="Sulfurtransferase"/>
    <property type="match status" value="1"/>
</dbReference>
<accession>A0A1L9VJB6</accession>
<dbReference type="Proteomes" id="UP000184300">
    <property type="component" value="Unassembled WGS sequence"/>
</dbReference>
<dbReference type="OrthoDB" id="270167at2759"/>
<evidence type="ECO:0000313" key="4">
    <source>
        <dbReference type="EMBL" id="OJJ83983.1"/>
    </source>
</evidence>
<dbReference type="GeneID" id="34462992"/>
<keyword evidence="2" id="KW-0677">Repeat</keyword>
<dbReference type="GO" id="GO:0004792">
    <property type="term" value="F:thiosulfate-cyanide sulfurtransferase activity"/>
    <property type="evidence" value="ECO:0007669"/>
    <property type="project" value="TreeGrafter"/>
</dbReference>
<reference evidence="5" key="1">
    <citation type="journal article" date="2017" name="Genome Biol.">
        <title>Comparative genomics reveals high biological diversity and specific adaptations in the industrially and medically important fungal genus Aspergillus.</title>
        <authorList>
            <person name="de Vries R.P."/>
            <person name="Riley R."/>
            <person name="Wiebenga A."/>
            <person name="Aguilar-Osorio G."/>
            <person name="Amillis S."/>
            <person name="Uchima C.A."/>
            <person name="Anderluh G."/>
            <person name="Asadollahi M."/>
            <person name="Askin M."/>
            <person name="Barry K."/>
            <person name="Battaglia E."/>
            <person name="Bayram O."/>
            <person name="Benocci T."/>
            <person name="Braus-Stromeyer S.A."/>
            <person name="Caldana C."/>
            <person name="Canovas D."/>
            <person name="Cerqueira G.C."/>
            <person name="Chen F."/>
            <person name="Chen W."/>
            <person name="Choi C."/>
            <person name="Clum A."/>
            <person name="Dos Santos R.A."/>
            <person name="Damasio A.R."/>
            <person name="Diallinas G."/>
            <person name="Emri T."/>
            <person name="Fekete E."/>
            <person name="Flipphi M."/>
            <person name="Freyberg S."/>
            <person name="Gallo A."/>
            <person name="Gournas C."/>
            <person name="Habgood R."/>
            <person name="Hainaut M."/>
            <person name="Harispe M.L."/>
            <person name="Henrissat B."/>
            <person name="Hilden K.S."/>
            <person name="Hope R."/>
            <person name="Hossain A."/>
            <person name="Karabika E."/>
            <person name="Karaffa L."/>
            <person name="Karanyi Z."/>
            <person name="Krasevec N."/>
            <person name="Kuo A."/>
            <person name="Kusch H."/>
            <person name="LaButti K."/>
            <person name="Lagendijk E.L."/>
            <person name="Lapidus A."/>
            <person name="Levasseur A."/>
            <person name="Lindquist E."/>
            <person name="Lipzen A."/>
            <person name="Logrieco A.F."/>
            <person name="MacCabe A."/>
            <person name="Maekelae M.R."/>
            <person name="Malavazi I."/>
            <person name="Melin P."/>
            <person name="Meyer V."/>
            <person name="Mielnichuk N."/>
            <person name="Miskei M."/>
            <person name="Molnar A.P."/>
            <person name="Mule G."/>
            <person name="Ngan C.Y."/>
            <person name="Orejas M."/>
            <person name="Orosz E."/>
            <person name="Ouedraogo J.P."/>
            <person name="Overkamp K.M."/>
            <person name="Park H.-S."/>
            <person name="Perrone G."/>
            <person name="Piumi F."/>
            <person name="Punt P.J."/>
            <person name="Ram A.F."/>
            <person name="Ramon A."/>
            <person name="Rauscher S."/>
            <person name="Record E."/>
            <person name="Riano-Pachon D.M."/>
            <person name="Robert V."/>
            <person name="Roehrig J."/>
            <person name="Ruller R."/>
            <person name="Salamov A."/>
            <person name="Salih N.S."/>
            <person name="Samson R.A."/>
            <person name="Sandor E."/>
            <person name="Sanguinetti M."/>
            <person name="Schuetze T."/>
            <person name="Sepcic K."/>
            <person name="Shelest E."/>
            <person name="Sherlock G."/>
            <person name="Sophianopoulou V."/>
            <person name="Squina F.M."/>
            <person name="Sun H."/>
            <person name="Susca A."/>
            <person name="Todd R.B."/>
            <person name="Tsang A."/>
            <person name="Unkles S.E."/>
            <person name="van de Wiele N."/>
            <person name="van Rossen-Uffink D."/>
            <person name="Oliveira J.V."/>
            <person name="Vesth T.C."/>
            <person name="Visser J."/>
            <person name="Yu J.-H."/>
            <person name="Zhou M."/>
            <person name="Andersen M.R."/>
            <person name="Archer D.B."/>
            <person name="Baker S.E."/>
            <person name="Benoit I."/>
            <person name="Brakhage A.A."/>
            <person name="Braus G.H."/>
            <person name="Fischer R."/>
            <person name="Frisvad J.C."/>
            <person name="Goldman G.H."/>
            <person name="Houbraken J."/>
            <person name="Oakley B."/>
            <person name="Pocsi I."/>
            <person name="Scazzocchio C."/>
            <person name="Seiboth B."/>
            <person name="vanKuyk P.A."/>
            <person name="Wortman J."/>
            <person name="Dyer P.S."/>
            <person name="Grigoriev I.V."/>
        </authorList>
    </citation>
    <scope>NUCLEOTIDE SEQUENCE [LARGE SCALE GENOMIC DNA]</scope>
    <source>
        <strain evidence="5">CBS 516.65</strain>
    </source>
</reference>
<dbReference type="RefSeq" id="XP_022400681.1">
    <property type="nucleotide sequence ID" value="XM_022546731.1"/>
</dbReference>
<dbReference type="Pfam" id="PF00581">
    <property type="entry name" value="Rhodanese"/>
    <property type="match status" value="1"/>
</dbReference>
<dbReference type="InterPro" id="IPR045078">
    <property type="entry name" value="TST/MPST-like"/>
</dbReference>
<dbReference type="PROSITE" id="PS50206">
    <property type="entry name" value="RHODANESE_3"/>
    <property type="match status" value="2"/>
</dbReference>
<dbReference type="SUPFAM" id="SSF52821">
    <property type="entry name" value="Rhodanese/Cell cycle control phosphatase"/>
    <property type="match status" value="2"/>
</dbReference>
<dbReference type="AlphaFoldDB" id="A0A1L9VJB6"/>
<dbReference type="Gene3D" id="3.40.250.10">
    <property type="entry name" value="Rhodanese-like domain"/>
    <property type="match status" value="2"/>
</dbReference>
<dbReference type="VEuPathDB" id="FungiDB:ASPGLDRAFT_47695"/>
<dbReference type="PANTHER" id="PTHR11364:SF27">
    <property type="entry name" value="SULFURTRANSFERASE"/>
    <property type="match status" value="1"/>
</dbReference>
<keyword evidence="1" id="KW-0808">Transferase</keyword>
<dbReference type="GO" id="GO:0005739">
    <property type="term" value="C:mitochondrion"/>
    <property type="evidence" value="ECO:0007669"/>
    <property type="project" value="TreeGrafter"/>
</dbReference>
<dbReference type="InterPro" id="IPR001763">
    <property type="entry name" value="Rhodanese-like_dom"/>
</dbReference>
<gene>
    <name evidence="4" type="ORF">ASPGLDRAFT_47695</name>
</gene>
<sequence length="341" mass="38602">MAFSALRTSVPSPTRFVRSTMSQSLRQPVQYRPVSFSSYLVTPKELNEALRKNPATRISTSPRVVPLCAAWFMPNDPEGRKGIDAFQKNRIPQARYFDLDGVKDTESPYPHMLPTCETFAEAMSNLGIRRDDNVVIYDTEELGLFSAPRVGWTLRVFGHPNVHVLNNYRLWVREGYPTETGEPVPVEKTKYPVPNYDAKLVMPYSELKEIAKEHRKEGSREAEILDARPYGRWAGIDPEPRPELSSGHIPGSKSLPFPELLDPEIKTMRPADELRKVFEEREIDASKTIISSCGSGVTAAIIETALHVSEYGEPNLRRVYDGSWTEWAQRVKPADGLIRKT</sequence>
<protein>
    <recommendedName>
        <fullName evidence="3">Rhodanese domain-containing protein</fullName>
    </recommendedName>
</protein>
<dbReference type="SMART" id="SM00450">
    <property type="entry name" value="RHOD"/>
    <property type="match status" value="2"/>
</dbReference>
<feature type="domain" description="Rhodanese" evidence="3">
    <location>
        <begin position="218"/>
        <end position="336"/>
    </location>
</feature>
<dbReference type="EMBL" id="KV878898">
    <property type="protein sequence ID" value="OJJ83983.1"/>
    <property type="molecule type" value="Genomic_DNA"/>
</dbReference>
<evidence type="ECO:0000259" key="3">
    <source>
        <dbReference type="PROSITE" id="PS50206"/>
    </source>
</evidence>
<dbReference type="PANTHER" id="PTHR11364">
    <property type="entry name" value="THIOSULFATE SULFERTANSFERASE"/>
    <property type="match status" value="1"/>
</dbReference>
<feature type="domain" description="Rhodanese" evidence="3">
    <location>
        <begin position="77"/>
        <end position="180"/>
    </location>
</feature>
<organism evidence="4 5">
    <name type="scientific">Aspergillus glaucus CBS 516.65</name>
    <dbReference type="NCBI Taxonomy" id="1160497"/>
    <lineage>
        <taxon>Eukaryota</taxon>
        <taxon>Fungi</taxon>
        <taxon>Dikarya</taxon>
        <taxon>Ascomycota</taxon>
        <taxon>Pezizomycotina</taxon>
        <taxon>Eurotiomycetes</taxon>
        <taxon>Eurotiomycetidae</taxon>
        <taxon>Eurotiales</taxon>
        <taxon>Aspergillaceae</taxon>
        <taxon>Aspergillus</taxon>
        <taxon>Aspergillus subgen. Aspergillus</taxon>
    </lineage>
</organism>
<evidence type="ECO:0000256" key="1">
    <source>
        <dbReference type="ARBA" id="ARBA00022679"/>
    </source>
</evidence>
<dbReference type="CDD" id="cd01449">
    <property type="entry name" value="TST_Repeat_2"/>
    <property type="match status" value="1"/>
</dbReference>
<dbReference type="InterPro" id="IPR036873">
    <property type="entry name" value="Rhodanese-like_dom_sf"/>
</dbReference>
<dbReference type="CDD" id="cd01448">
    <property type="entry name" value="TST_Repeat_1"/>
    <property type="match status" value="1"/>
</dbReference>
<dbReference type="FunFam" id="3.40.250.10:FF:000033">
    <property type="entry name" value="Thiosulfate sulfurtransferase TUM1"/>
    <property type="match status" value="1"/>
</dbReference>
<proteinExistence type="predicted"/>
<name>A0A1L9VJB6_ASPGL</name>
<keyword evidence="5" id="KW-1185">Reference proteome</keyword>
<evidence type="ECO:0000313" key="5">
    <source>
        <dbReference type="Proteomes" id="UP000184300"/>
    </source>
</evidence>
<dbReference type="STRING" id="1160497.A0A1L9VJB6"/>
<evidence type="ECO:0000256" key="2">
    <source>
        <dbReference type="ARBA" id="ARBA00022737"/>
    </source>
</evidence>